<accession>A0ABT3T8T9</accession>
<evidence type="ECO:0000256" key="5">
    <source>
        <dbReference type="SAM" id="MobiDB-lite"/>
    </source>
</evidence>
<dbReference type="InterPro" id="IPR009010">
    <property type="entry name" value="Asp_de-COase-like_dom_sf"/>
</dbReference>
<dbReference type="InterPro" id="IPR006963">
    <property type="entry name" value="Mopterin_OxRdtase_4Fe-4S_dom"/>
</dbReference>
<keyword evidence="8" id="KW-1185">Reference proteome</keyword>
<dbReference type="SUPFAM" id="SSF53706">
    <property type="entry name" value="Formate dehydrogenase/DMSO reductase, domains 1-3"/>
    <property type="match status" value="1"/>
</dbReference>
<organism evidence="7 8">
    <name type="scientific">Candidatus Marimicrobium litorale</name>
    <dbReference type="NCBI Taxonomy" id="2518991"/>
    <lineage>
        <taxon>Bacteria</taxon>
        <taxon>Pseudomonadati</taxon>
        <taxon>Pseudomonadota</taxon>
        <taxon>Gammaproteobacteria</taxon>
        <taxon>Cellvibrionales</taxon>
        <taxon>Halieaceae</taxon>
        <taxon>Marimicrobium</taxon>
    </lineage>
</organism>
<comment type="similarity">
    <text evidence="1">Belongs to the prokaryotic molybdopterin-containing oxidoreductase family.</text>
</comment>
<feature type="region of interest" description="Disordered" evidence="5">
    <location>
        <begin position="675"/>
        <end position="694"/>
    </location>
</feature>
<evidence type="ECO:0000256" key="4">
    <source>
        <dbReference type="ARBA" id="ARBA00023014"/>
    </source>
</evidence>
<dbReference type="SMART" id="SM00926">
    <property type="entry name" value="Molybdop_Fe4S4"/>
    <property type="match status" value="1"/>
</dbReference>
<dbReference type="PROSITE" id="PS51669">
    <property type="entry name" value="4FE4S_MOW_BIS_MGD"/>
    <property type="match status" value="1"/>
</dbReference>
<dbReference type="Gene3D" id="2.40.40.20">
    <property type="match status" value="1"/>
</dbReference>
<dbReference type="InterPro" id="IPR006656">
    <property type="entry name" value="Mopterin_OxRdtase"/>
</dbReference>
<dbReference type="EMBL" id="SHNO01000001">
    <property type="protein sequence ID" value="MCX2977912.1"/>
    <property type="molecule type" value="Genomic_DNA"/>
</dbReference>
<evidence type="ECO:0000256" key="1">
    <source>
        <dbReference type="ARBA" id="ARBA00010312"/>
    </source>
</evidence>
<dbReference type="Gene3D" id="3.40.228.10">
    <property type="entry name" value="Dimethylsulfoxide Reductase, domain 2"/>
    <property type="match status" value="1"/>
</dbReference>
<comment type="caution">
    <text evidence="7">The sequence shown here is derived from an EMBL/GenBank/DDBJ whole genome shotgun (WGS) entry which is preliminary data.</text>
</comment>
<gene>
    <name evidence="7" type="ORF">EYC82_11155</name>
</gene>
<proteinExistence type="inferred from homology"/>
<dbReference type="SUPFAM" id="SSF50692">
    <property type="entry name" value="ADC-like"/>
    <property type="match status" value="1"/>
</dbReference>
<evidence type="ECO:0000313" key="8">
    <source>
        <dbReference type="Proteomes" id="UP001143304"/>
    </source>
</evidence>
<feature type="compositionally biased region" description="Basic and acidic residues" evidence="5">
    <location>
        <begin position="682"/>
        <end position="691"/>
    </location>
</feature>
<dbReference type="InterPro" id="IPR006657">
    <property type="entry name" value="MoPterin_dinucl-bd_dom"/>
</dbReference>
<evidence type="ECO:0000256" key="2">
    <source>
        <dbReference type="ARBA" id="ARBA00022723"/>
    </source>
</evidence>
<dbReference type="Gene3D" id="2.20.25.90">
    <property type="entry name" value="ADC-like domains"/>
    <property type="match status" value="1"/>
</dbReference>
<dbReference type="Pfam" id="PF01568">
    <property type="entry name" value="Molydop_binding"/>
    <property type="match status" value="1"/>
</dbReference>
<name>A0ABT3T8T9_9GAMM</name>
<evidence type="ECO:0000256" key="3">
    <source>
        <dbReference type="ARBA" id="ARBA00023004"/>
    </source>
</evidence>
<protein>
    <recommendedName>
        <fullName evidence="6">4Fe-4S Mo/W bis-MGD-type domain-containing protein</fullName>
    </recommendedName>
</protein>
<evidence type="ECO:0000259" key="6">
    <source>
        <dbReference type="PROSITE" id="PS51669"/>
    </source>
</evidence>
<sequence length="723" mass="79950">MKRKGKAEMIETKKTFCRFCHVFCGLEVDVEKNRVVGVRGDHDNPVSEGYTCPKGRAEHERINHPDRLRVSQKKVDGQFVDIDSSRAIEEIGDKLRAIIDEHGPESVAVYVGCGGHRTSAGGPWYIAKWLEAFGSPRLYTSLTIDSPSLIIAYDRLFGGPLPLGVFDIEHADCALFVATNPVVSHHWTMPQSNPFTRLKKALNRGMKLVVIDPRKCDVAERAHVHLQVKPGEDASLLACLIREIIDNKWYDAEYVNHYVSGFDELYEAVKPFTLQYTEHRTTCAASDIVEAARIFATAKSGAAASGTGLHMARHQNLTTQLVQTLNALCGRFDRRGGMARIAGTLGPKLPSEGNSPLPVSMRTEQRSRVRDIQGITGLFGYQEMPTNTLADEILTPGKGQVKALIVNGGNPALVFSDTDHTLKALEELDLLVVNDLFMSATARHSDYVMAVTHPFERVDIPMLSDNYYPFSFNQYSEKMVEPQDDVIEEWEFFWRVAQRMGSGFSLPGIDADDAPTADEVIRALTPSARISLQELKDAPASGRVYDAGIPEVGGVIPDMIGHADRRLAAGHPEVIAELSEVYAEPVLIGGAYREGQNFDFRLITYRMPEVYCTTGNNLPSLRRKRQYNPALMSREDMARLSLSDEDLVTIESGHGKIEAVVECSDKVARGTIGLAHGWGDPADPRPTREKGSNVQQLIPRDVDFDKVTGLAQQSAFAVNVYPV</sequence>
<keyword evidence="3" id="KW-0408">Iron</keyword>
<reference evidence="7" key="1">
    <citation type="submission" date="2019-02" db="EMBL/GenBank/DDBJ databases">
        <authorList>
            <person name="Li S.-H."/>
        </authorList>
    </citation>
    <scope>NUCLEOTIDE SEQUENCE</scope>
    <source>
        <strain evidence="7">IMCC11814</strain>
    </source>
</reference>
<dbReference type="PANTHER" id="PTHR43742">
    <property type="entry name" value="TRIMETHYLAMINE-N-OXIDE REDUCTASE"/>
    <property type="match status" value="1"/>
</dbReference>
<keyword evidence="4" id="KW-0411">Iron-sulfur</keyword>
<dbReference type="PANTHER" id="PTHR43742:SF2">
    <property type="entry name" value="ASSIMILATORY NITRATE REDUCTASE CATALYTIC SUBUNIT"/>
    <property type="match status" value="1"/>
</dbReference>
<dbReference type="Gene3D" id="3.40.50.740">
    <property type="match status" value="1"/>
</dbReference>
<dbReference type="Proteomes" id="UP001143304">
    <property type="component" value="Unassembled WGS sequence"/>
</dbReference>
<feature type="domain" description="4Fe-4S Mo/W bis-MGD-type" evidence="6">
    <location>
        <begin position="10"/>
        <end position="66"/>
    </location>
</feature>
<dbReference type="CDD" id="cd02775">
    <property type="entry name" value="MopB_CT"/>
    <property type="match status" value="1"/>
</dbReference>
<dbReference type="Pfam" id="PF00384">
    <property type="entry name" value="Molybdopterin"/>
    <property type="match status" value="1"/>
</dbReference>
<evidence type="ECO:0000313" key="7">
    <source>
        <dbReference type="EMBL" id="MCX2977912.1"/>
    </source>
</evidence>
<keyword evidence="2" id="KW-0479">Metal-binding</keyword>
<dbReference type="InterPro" id="IPR050612">
    <property type="entry name" value="Prok_Mopterin_Oxidored"/>
</dbReference>
<dbReference type="Pfam" id="PF04879">
    <property type="entry name" value="Molybdop_Fe4S4"/>
    <property type="match status" value="1"/>
</dbReference>